<evidence type="ECO:0000313" key="1">
    <source>
        <dbReference type="EMBL" id="KZZ95455.1"/>
    </source>
</evidence>
<dbReference type="CDD" id="cd22997">
    <property type="entry name" value="GT_LH"/>
    <property type="match status" value="1"/>
</dbReference>
<reference evidence="1 2" key="1">
    <citation type="journal article" date="2016" name="Genome Biol. Evol.">
        <title>Divergent and convergent evolution of fungal pathogenicity.</title>
        <authorList>
            <person name="Shang Y."/>
            <person name="Xiao G."/>
            <person name="Zheng P."/>
            <person name="Cen K."/>
            <person name="Zhan S."/>
            <person name="Wang C."/>
        </authorList>
    </citation>
    <scope>NUCLEOTIDE SEQUENCE [LARGE SCALE GENOMIC DNA]</scope>
    <source>
        <strain evidence="1 2">RCEF 2490</strain>
    </source>
</reference>
<dbReference type="Proteomes" id="UP000078544">
    <property type="component" value="Unassembled WGS sequence"/>
</dbReference>
<dbReference type="PANTHER" id="PTHR36587:SF2">
    <property type="entry name" value="EXPRESSION SITE-ASSOCIATED GENE 3 (ESAG3)-LIKE PROTEIN"/>
    <property type="match status" value="1"/>
</dbReference>
<dbReference type="AlphaFoldDB" id="A0A168BLG3"/>
<name>A0A168BLG3_9HYPO</name>
<dbReference type="OrthoDB" id="422736at2759"/>
<gene>
    <name evidence="1" type="ORF">AAL_04686</name>
</gene>
<organism evidence="1 2">
    <name type="scientific">Moelleriella libera RCEF 2490</name>
    <dbReference type="NCBI Taxonomy" id="1081109"/>
    <lineage>
        <taxon>Eukaryota</taxon>
        <taxon>Fungi</taxon>
        <taxon>Dikarya</taxon>
        <taxon>Ascomycota</taxon>
        <taxon>Pezizomycotina</taxon>
        <taxon>Sordariomycetes</taxon>
        <taxon>Hypocreomycetidae</taxon>
        <taxon>Hypocreales</taxon>
        <taxon>Clavicipitaceae</taxon>
        <taxon>Moelleriella</taxon>
    </lineage>
</organism>
<dbReference type="PANTHER" id="PTHR36587">
    <property type="entry name" value="EXPRESSION SITE-ASSOCIATED GENE 3 (ESAG3)-LIKE PROTEIN"/>
    <property type="match status" value="1"/>
</dbReference>
<evidence type="ECO:0000313" key="2">
    <source>
        <dbReference type="Proteomes" id="UP000078544"/>
    </source>
</evidence>
<protein>
    <submittedName>
        <fullName evidence="1">Uncharacterized protein</fullName>
    </submittedName>
</protein>
<proteinExistence type="predicted"/>
<keyword evidence="2" id="KW-1185">Reference proteome</keyword>
<comment type="caution">
    <text evidence="1">The sequence shown here is derived from an EMBL/GenBank/DDBJ whole genome shotgun (WGS) entry which is preliminary data.</text>
</comment>
<sequence length="400" mass="45804">MAMHISKSNVRILLIFLVVGFVALDIKWLHGGKHISNYVKGSPKPRFHFLLPANKANPQLCRTITSALVNGYPAPVLINWGLDVGDDKMNGYDMTTGKNWGVLQYLRRLPREADDELVLMVDAHDTMLQLPFDVAVQRYRAIEVSRPRWLCSGTVMGPAGDLRRLYERAHQMWTSYDTRDGDQHYFGNIYGRQELGRHRLRGSRDWVFPLRERYPDDQIIFPNAETNHTDYHLGVDLGSSLFQSLNAALMDMSPIVHSRAADLEAVDRAHKTHDIYQTPLPFPQDLLDAPPPPLIVPGDDDHYHGGGGASPSEPRSWRDVRLWANFRARVIPAVMHFNGVAKLDWKEWWHKQWWTGRGRELLRRRTGEPGFALETDAAANTRMTWDELCAPFESDMFDSN</sequence>
<dbReference type="EMBL" id="AZGY01000009">
    <property type="protein sequence ID" value="KZZ95455.1"/>
    <property type="molecule type" value="Genomic_DNA"/>
</dbReference>
<accession>A0A168BLG3</accession>